<proteinExistence type="predicted"/>
<comment type="caution">
    <text evidence="1">The sequence shown here is derived from an EMBL/GenBank/DDBJ whole genome shotgun (WGS) entry which is preliminary data.</text>
</comment>
<evidence type="ECO:0000313" key="2">
    <source>
        <dbReference type="Proteomes" id="UP000886520"/>
    </source>
</evidence>
<keyword evidence="2" id="KW-1185">Reference proteome</keyword>
<dbReference type="EMBL" id="JABFUD020000015">
    <property type="protein sequence ID" value="KAI5069048.1"/>
    <property type="molecule type" value="Genomic_DNA"/>
</dbReference>
<accession>A0A9D4UKH4</accession>
<sequence>MKHMRSEVKIWWRYGARCKITLTGSNNRGTSHSTGSSHLERGGYKTPHHKFVIFQSHLNPMYLQFTIKWANLSMCVVGHPPPSTTWLLFWSLDRRRERLSISKHYLDKDIIYLSKKDTGATTSNTPLH</sequence>
<name>A0A9D4UKH4_ADICA</name>
<gene>
    <name evidence="1" type="ORF">GOP47_0015349</name>
</gene>
<dbReference type="Proteomes" id="UP000886520">
    <property type="component" value="Chromosome 15"/>
</dbReference>
<reference evidence="1" key="1">
    <citation type="submission" date="2021-01" db="EMBL/GenBank/DDBJ databases">
        <title>Adiantum capillus-veneris genome.</title>
        <authorList>
            <person name="Fang Y."/>
            <person name="Liao Q."/>
        </authorList>
    </citation>
    <scope>NUCLEOTIDE SEQUENCE</scope>
    <source>
        <strain evidence="1">H3</strain>
        <tissue evidence="1">Leaf</tissue>
    </source>
</reference>
<protein>
    <submittedName>
        <fullName evidence="1">Uncharacterized protein</fullName>
    </submittedName>
</protein>
<evidence type="ECO:0000313" key="1">
    <source>
        <dbReference type="EMBL" id="KAI5069048.1"/>
    </source>
</evidence>
<dbReference type="AlphaFoldDB" id="A0A9D4UKH4"/>
<organism evidence="1 2">
    <name type="scientific">Adiantum capillus-veneris</name>
    <name type="common">Maidenhair fern</name>
    <dbReference type="NCBI Taxonomy" id="13818"/>
    <lineage>
        <taxon>Eukaryota</taxon>
        <taxon>Viridiplantae</taxon>
        <taxon>Streptophyta</taxon>
        <taxon>Embryophyta</taxon>
        <taxon>Tracheophyta</taxon>
        <taxon>Polypodiopsida</taxon>
        <taxon>Polypodiidae</taxon>
        <taxon>Polypodiales</taxon>
        <taxon>Pteridineae</taxon>
        <taxon>Pteridaceae</taxon>
        <taxon>Vittarioideae</taxon>
        <taxon>Adiantum</taxon>
    </lineage>
</organism>